<reference evidence="5" key="2">
    <citation type="submission" date="2015-01" db="EMBL/GenBank/DDBJ databases">
        <title>Complete genome sequence of Methylobacterium aquaticum strain 22A.</title>
        <authorList>
            <person name="Tani A."/>
            <person name="Ogura Y."/>
            <person name="Hayashi T."/>
        </authorList>
    </citation>
    <scope>NUCLEOTIDE SEQUENCE [LARGE SCALE GENOMIC DNA]</scope>
    <source>
        <strain evidence="5">MA-22A</strain>
    </source>
</reference>
<feature type="region of interest" description="Disordered" evidence="2">
    <location>
        <begin position="331"/>
        <end position="352"/>
    </location>
</feature>
<evidence type="ECO:0000313" key="5">
    <source>
        <dbReference type="Proteomes" id="UP000061432"/>
    </source>
</evidence>
<keyword evidence="1" id="KW-0175">Coiled coil</keyword>
<accession>A0A0C6F7T7</accession>
<feature type="region of interest" description="Disordered" evidence="2">
    <location>
        <begin position="1046"/>
        <end position="1104"/>
    </location>
</feature>
<proteinExistence type="predicted"/>
<organism evidence="4 5">
    <name type="scientific">Methylobacterium aquaticum</name>
    <dbReference type="NCBI Taxonomy" id="270351"/>
    <lineage>
        <taxon>Bacteria</taxon>
        <taxon>Pseudomonadati</taxon>
        <taxon>Pseudomonadota</taxon>
        <taxon>Alphaproteobacteria</taxon>
        <taxon>Hyphomicrobiales</taxon>
        <taxon>Methylobacteriaceae</taxon>
        <taxon>Methylobacterium</taxon>
    </lineage>
</organism>
<dbReference type="KEGG" id="maqu:Maq22A_c05060"/>
<dbReference type="OrthoDB" id="7980897at2"/>
<dbReference type="STRING" id="270351.Maq22A_c05060"/>
<evidence type="ECO:0000313" key="4">
    <source>
        <dbReference type="EMBL" id="BAQ44403.1"/>
    </source>
</evidence>
<feature type="domain" description="Bacteriophage tail tape measure N-terminal" evidence="3">
    <location>
        <begin position="57"/>
        <end position="263"/>
    </location>
</feature>
<protein>
    <submittedName>
        <fullName evidence="4">Phage-related minor tail protein</fullName>
    </submittedName>
</protein>
<dbReference type="EMBL" id="AP014704">
    <property type="protein sequence ID" value="BAQ44403.1"/>
    <property type="molecule type" value="Genomic_DNA"/>
</dbReference>
<reference evidence="4 5" key="1">
    <citation type="journal article" date="2015" name="Genome Announc.">
        <title>Complete Genome Sequence of Methylobacterium aquaticum Strain 22A, Isolated from Racomitrium japonicum Moss.</title>
        <authorList>
            <person name="Tani A."/>
            <person name="Ogura Y."/>
            <person name="Hayashi T."/>
            <person name="Kimbara K."/>
        </authorList>
    </citation>
    <scope>NUCLEOTIDE SEQUENCE [LARGE SCALE GENOMIC DNA]</scope>
    <source>
        <strain evidence="4 5">MA-22A</strain>
    </source>
</reference>
<evidence type="ECO:0000256" key="1">
    <source>
        <dbReference type="SAM" id="Coils"/>
    </source>
</evidence>
<evidence type="ECO:0000259" key="3">
    <source>
        <dbReference type="Pfam" id="PF06791"/>
    </source>
</evidence>
<feature type="region of interest" description="Disordered" evidence="2">
    <location>
        <begin position="399"/>
        <end position="432"/>
    </location>
</feature>
<dbReference type="InterPro" id="IPR009628">
    <property type="entry name" value="Phage_tape_measure_N"/>
</dbReference>
<evidence type="ECO:0000256" key="2">
    <source>
        <dbReference type="SAM" id="MobiDB-lite"/>
    </source>
</evidence>
<dbReference type="RefSeq" id="WP_060845927.1">
    <property type="nucleotide sequence ID" value="NZ_AP014704.1"/>
</dbReference>
<dbReference type="PATRIC" id="fig|270351.10.peg.966"/>
<feature type="coiled-coil region" evidence="1">
    <location>
        <begin position="769"/>
        <end position="796"/>
    </location>
</feature>
<feature type="coiled-coil region" evidence="1">
    <location>
        <begin position="434"/>
        <end position="487"/>
    </location>
</feature>
<gene>
    <name evidence="4" type="ORF">Maq22A_c05060</name>
</gene>
<name>A0A0C6F7T7_9HYPH</name>
<dbReference type="AlphaFoldDB" id="A0A0C6F7T7"/>
<dbReference type="Gene3D" id="1.10.530.10">
    <property type="match status" value="1"/>
</dbReference>
<dbReference type="Pfam" id="PF06791">
    <property type="entry name" value="TMP_2"/>
    <property type="match status" value="1"/>
</dbReference>
<sequence>MANDLPPLVQRVEADLSGLERGFDRAGRQVEQFGRDGAKAGEMAARGFERALNTVNSNARLSAHQLQNLSYQANDVFTSLASGAPVLQVLAQQGGQVYQALADTPGGAAAGVKDLARRTGALLTPARLAAGGMVTIGAAAALLGVRWDNAQSKIELGLSGVGKASGATVRQINEISEAAASSGRMTASAAREAATAIAATGKVDASNLPAVLNLAPGYAKLFGKDMAEAGADLARIFADPVKGADELDARLGILDDRTRQYIRTLAAQGDRQGAIRTLAQLAQPELDRVAAKTSLWARAWNSVEAAADAAGRAVVQATTGGSLDERLREAERRRSSASAAAAQSGNANPVDQSYVAELRRQGLSDRQIQQEVNPIAPGAVDNARGLAKALADAEAQAEDLNEQARRQGAQGFNDTENAIARDRSKQAGEATRAVNVEAESIEALENRYKALKVATESNRTAGMLDNADQARASVDALGQRLQQLKEDYAAGGSAAAAAARAANFQQATAGLSTYARGLMEVNRQFDELRRTAIATTDAANLPGALARIEAARGAATGAFNRETQDRARGQIAIPGDYYGAIRSAESSGVDTARSFTGAVGRYQFTEGTWLELFKKEKDARFAEIARKYSDPEGADRGKVRADVLALRTDPDLQEELVRALTQRNAAALDREGFAASSRNLYLAHNIGAGGASALLRAERDGRGGASAQGVLDPIDPRLVSSNRAYYAGKTVDEALATVDAKARGGSAASRAQQDRARALDAEAAATGKAVSERERLASIEEQLTQAREKGEEVAARFKNADELLKNGTTGLTGEVKAQTEEILRNANARAQASTRSQTAAFGLDLRDQYGALGRTPGEQQDYLTARRFGAEGTGEFNKAYGQLQDLRDLTTTKADAGGFLKSINNDLLRGASLADAMSNALSGLIAKAGDRAIDGLLNLAFGGGSGGSSSGNGGLIGSLIGALSGGVKAATGGRVSGPGSGTSDSIAARLSNGEYVVNAASTRANLPLLEAINSGRARRFATGGLVGAMPSVAAARPALAGGGTFNLIDQRPAGSPDLAPTSRRNSSGGTDVILRQAESGLAGRGRRGQGPLAPVFNSAATRIG</sequence>
<dbReference type="Proteomes" id="UP000061432">
    <property type="component" value="Chromosome"/>
</dbReference>